<organism evidence="2 3">
    <name type="scientific">Alligator mississippiensis</name>
    <name type="common">American alligator</name>
    <dbReference type="NCBI Taxonomy" id="8496"/>
    <lineage>
        <taxon>Eukaryota</taxon>
        <taxon>Metazoa</taxon>
        <taxon>Chordata</taxon>
        <taxon>Craniata</taxon>
        <taxon>Vertebrata</taxon>
        <taxon>Euteleostomi</taxon>
        <taxon>Archelosauria</taxon>
        <taxon>Archosauria</taxon>
        <taxon>Crocodylia</taxon>
        <taxon>Alligatoridae</taxon>
        <taxon>Alligatorinae</taxon>
        <taxon>Alligator</taxon>
    </lineage>
</organism>
<evidence type="ECO:0000256" key="1">
    <source>
        <dbReference type="SAM" id="MobiDB-lite"/>
    </source>
</evidence>
<sequence length="85" mass="9595">MERGKMENKDDIRNNGEQLSEESSNMEKMEDMVRCCLFLNKTACCFGSGENSTCNATAEDMQAAVNAHMDRIVNALRDFNHQLNS</sequence>
<evidence type="ECO:0000313" key="3">
    <source>
        <dbReference type="Proteomes" id="UP000050525"/>
    </source>
</evidence>
<dbReference type="Proteomes" id="UP000050525">
    <property type="component" value="Unassembled WGS sequence"/>
</dbReference>
<evidence type="ECO:0000313" key="2">
    <source>
        <dbReference type="EMBL" id="KYO45134.1"/>
    </source>
</evidence>
<accession>A0A151P7Y2</accession>
<keyword evidence="3" id="KW-1185">Reference proteome</keyword>
<comment type="caution">
    <text evidence="2">The sequence shown here is derived from an EMBL/GenBank/DDBJ whole genome shotgun (WGS) entry which is preliminary data.</text>
</comment>
<dbReference type="EMBL" id="AKHW03000635">
    <property type="protein sequence ID" value="KYO45134.1"/>
    <property type="molecule type" value="Genomic_DNA"/>
</dbReference>
<dbReference type="AlphaFoldDB" id="A0A151P7Y2"/>
<protein>
    <submittedName>
        <fullName evidence="2">Uncharacterized protein</fullName>
    </submittedName>
</protein>
<reference evidence="2 3" key="1">
    <citation type="journal article" date="2012" name="Genome Biol.">
        <title>Sequencing three crocodilian genomes to illuminate the evolution of archosaurs and amniotes.</title>
        <authorList>
            <person name="St John J.A."/>
            <person name="Braun E.L."/>
            <person name="Isberg S.R."/>
            <person name="Miles L.G."/>
            <person name="Chong A.Y."/>
            <person name="Gongora J."/>
            <person name="Dalzell P."/>
            <person name="Moran C."/>
            <person name="Bed'hom B."/>
            <person name="Abzhanov A."/>
            <person name="Burgess S.C."/>
            <person name="Cooksey A.M."/>
            <person name="Castoe T.A."/>
            <person name="Crawford N.G."/>
            <person name="Densmore L.D."/>
            <person name="Drew J.C."/>
            <person name="Edwards S.V."/>
            <person name="Faircloth B.C."/>
            <person name="Fujita M.K."/>
            <person name="Greenwold M.J."/>
            <person name="Hoffmann F.G."/>
            <person name="Howard J.M."/>
            <person name="Iguchi T."/>
            <person name="Janes D.E."/>
            <person name="Khan S.Y."/>
            <person name="Kohno S."/>
            <person name="de Koning A.J."/>
            <person name="Lance S.L."/>
            <person name="McCarthy F.M."/>
            <person name="McCormack J.E."/>
            <person name="Merchant M.E."/>
            <person name="Peterson D.G."/>
            <person name="Pollock D.D."/>
            <person name="Pourmand N."/>
            <person name="Raney B.J."/>
            <person name="Roessler K.A."/>
            <person name="Sanford J.R."/>
            <person name="Sawyer R.H."/>
            <person name="Schmidt C.J."/>
            <person name="Triplett E.W."/>
            <person name="Tuberville T.D."/>
            <person name="Venegas-Anaya M."/>
            <person name="Howard J.T."/>
            <person name="Jarvis E.D."/>
            <person name="Guillette L.J.Jr."/>
            <person name="Glenn T.C."/>
            <person name="Green R.E."/>
            <person name="Ray D.A."/>
        </authorList>
    </citation>
    <scope>NUCLEOTIDE SEQUENCE [LARGE SCALE GENOMIC DNA]</scope>
    <source>
        <strain evidence="2">KSC_2009_1</strain>
    </source>
</reference>
<name>A0A151P7Y2_ALLMI</name>
<gene>
    <name evidence="2" type="ORF">Y1Q_0007423</name>
</gene>
<feature type="region of interest" description="Disordered" evidence="1">
    <location>
        <begin position="1"/>
        <end position="26"/>
    </location>
</feature>
<proteinExistence type="predicted"/>
<feature type="compositionally biased region" description="Basic and acidic residues" evidence="1">
    <location>
        <begin position="1"/>
        <end position="14"/>
    </location>
</feature>